<sequence>MVKAADLLRAAVGVNVVGLVFIEVAGTVGRTGRPMTVNSAIMSVVVSEKENITQGYIKDPVILTLRLMLPNNRTNLYCARWVPSASDDKSGIWTAAGCKTRNTSCRVTVSSDHCEEFYITCECNHLSTYAVIIDVADGTLFCRLIAIALHYFYMACFAWLFVEMLHIYRMLTEKQTINYGSMKFYYLLGYVIPGIVVGLAVGLYTNAYGNASFCWLVTSEAFIWSFAGPIAFIIVVNVFTFLLAAKASCAEKIPVSDVGIVRMGLLYSIFLLLLLCITWILGLLSVNFGQLVLHYFHAILIFFEGLYIFLFYILINKKVRLCVKRFYYRLKGKKVEFDENFSGRSSLHHSRSALAYRHDSSHDVGLRNNIGISTTSTTSQSTKSSRGVKADKYLQSTSSSTSDGPGITNIPYGFESPFKEKLQEDLEGKDGNDSDSDSDASMDRNSLELASSHSSDEEDDFDIGPGWENQVPKTKAVVSTMKLSLTIDSYEPKCLKCVFTDKVTVSASLTFNDTIKDFPDNIFVELYQNEMGSEPANPWEVYCHLALRMCFRNEYNDATCNCKVGKLFQVLFRVTLLNVDNMRNQKLRLRWTHDSWIHNERQFFDDLLVSNIYQW</sequence>
<evidence type="ECO:0000256" key="6">
    <source>
        <dbReference type="SAM" id="MobiDB-lite"/>
    </source>
</evidence>
<dbReference type="Pfam" id="PF00002">
    <property type="entry name" value="7tm_2"/>
    <property type="match status" value="1"/>
</dbReference>
<dbReference type="GO" id="GO:0007166">
    <property type="term" value="P:cell surface receptor signaling pathway"/>
    <property type="evidence" value="ECO:0007669"/>
    <property type="project" value="InterPro"/>
</dbReference>
<dbReference type="EnsemblMetazoa" id="BGLB032665-RA">
    <property type="protein sequence ID" value="BGLB032665-PA"/>
    <property type="gene ID" value="BGLB032665"/>
</dbReference>
<dbReference type="InterPro" id="IPR057244">
    <property type="entry name" value="GAIN_B"/>
</dbReference>
<protein>
    <recommendedName>
        <fullName evidence="12">G-protein coupled receptors family 2 profile 2 domain-containing protein</fullName>
    </recommendedName>
</protein>
<dbReference type="KEGG" id="bgt:106056736"/>
<feature type="compositionally biased region" description="Polar residues" evidence="6">
    <location>
        <begin position="394"/>
        <end position="403"/>
    </location>
</feature>
<keyword evidence="4 7" id="KW-0472">Membrane</keyword>
<feature type="compositionally biased region" description="Low complexity" evidence="6">
    <location>
        <begin position="373"/>
        <end position="385"/>
    </location>
</feature>
<dbReference type="VEuPathDB" id="VectorBase:BGLAX_035326"/>
<dbReference type="InterPro" id="IPR017981">
    <property type="entry name" value="GPCR_2-like_7TM"/>
</dbReference>
<evidence type="ECO:0000259" key="8">
    <source>
        <dbReference type="PROSITE" id="PS50221"/>
    </source>
</evidence>
<evidence type="ECO:0000256" key="3">
    <source>
        <dbReference type="ARBA" id="ARBA00022989"/>
    </source>
</evidence>
<evidence type="ECO:0000256" key="5">
    <source>
        <dbReference type="ARBA" id="ARBA00023157"/>
    </source>
</evidence>
<feature type="transmembrane region" description="Helical" evidence="7">
    <location>
        <begin position="292"/>
        <end position="315"/>
    </location>
</feature>
<feature type="transmembrane region" description="Helical" evidence="7">
    <location>
        <begin position="151"/>
        <end position="172"/>
    </location>
</feature>
<feature type="transmembrane region" description="Helical" evidence="7">
    <location>
        <begin position="221"/>
        <end position="244"/>
    </location>
</feature>
<feature type="domain" description="G-protein coupled receptors family 2 profile 2" evidence="9">
    <location>
        <begin position="126"/>
        <end position="316"/>
    </location>
</feature>
<reference evidence="10" key="1">
    <citation type="submission" date="2020-05" db="UniProtKB">
        <authorList>
            <consortium name="EnsemblMetazoa"/>
        </authorList>
    </citation>
    <scope>IDENTIFICATION</scope>
    <source>
        <strain evidence="10">BB02</strain>
    </source>
</reference>
<dbReference type="PRINTS" id="PR00249">
    <property type="entry name" value="GPCRSECRETIN"/>
</dbReference>
<evidence type="ECO:0000313" key="11">
    <source>
        <dbReference type="Proteomes" id="UP000076420"/>
    </source>
</evidence>
<keyword evidence="5" id="KW-1015">Disulfide bond</keyword>
<dbReference type="STRING" id="6526.A0A2C9LLY6"/>
<feature type="transmembrane region" description="Helical" evidence="7">
    <location>
        <begin position="184"/>
        <end position="209"/>
    </location>
</feature>
<dbReference type="OrthoDB" id="26203at2759"/>
<evidence type="ECO:0008006" key="12">
    <source>
        <dbReference type="Google" id="ProtNLM"/>
    </source>
</evidence>
<dbReference type="PROSITE" id="PS50261">
    <property type="entry name" value="G_PROTEIN_RECEP_F2_4"/>
    <property type="match status" value="1"/>
</dbReference>
<evidence type="ECO:0000256" key="7">
    <source>
        <dbReference type="SAM" id="Phobius"/>
    </source>
</evidence>
<dbReference type="GO" id="GO:0005886">
    <property type="term" value="C:plasma membrane"/>
    <property type="evidence" value="ECO:0007669"/>
    <property type="project" value="TreeGrafter"/>
</dbReference>
<evidence type="ECO:0000256" key="1">
    <source>
        <dbReference type="ARBA" id="ARBA00004141"/>
    </source>
</evidence>
<dbReference type="AlphaFoldDB" id="A0A2C9LLY6"/>
<dbReference type="Gene3D" id="1.20.1070.10">
    <property type="entry name" value="Rhodopsin 7-helix transmembrane proteins"/>
    <property type="match status" value="1"/>
</dbReference>
<accession>A0A2C9LLY6</accession>
<feature type="transmembrane region" description="Helical" evidence="7">
    <location>
        <begin position="265"/>
        <end position="286"/>
    </location>
</feature>
<name>A0A2C9LLY6_BIOGL</name>
<feature type="domain" description="GAIN-B" evidence="8">
    <location>
        <begin position="1"/>
        <end position="139"/>
    </location>
</feature>
<dbReference type="VEuPathDB" id="VectorBase:BGLAX_038510"/>
<organism evidence="10 11">
    <name type="scientific">Biomphalaria glabrata</name>
    <name type="common">Bloodfluke planorb</name>
    <name type="synonym">Freshwater snail</name>
    <dbReference type="NCBI Taxonomy" id="6526"/>
    <lineage>
        <taxon>Eukaryota</taxon>
        <taxon>Metazoa</taxon>
        <taxon>Spiralia</taxon>
        <taxon>Lophotrochozoa</taxon>
        <taxon>Mollusca</taxon>
        <taxon>Gastropoda</taxon>
        <taxon>Heterobranchia</taxon>
        <taxon>Euthyneura</taxon>
        <taxon>Panpulmonata</taxon>
        <taxon>Hygrophila</taxon>
        <taxon>Lymnaeoidea</taxon>
        <taxon>Planorbidae</taxon>
        <taxon>Biomphalaria</taxon>
    </lineage>
</organism>
<evidence type="ECO:0000259" key="9">
    <source>
        <dbReference type="PROSITE" id="PS50261"/>
    </source>
</evidence>
<gene>
    <name evidence="10" type="primary">106056736</name>
</gene>
<feature type="region of interest" description="Disordered" evidence="6">
    <location>
        <begin position="426"/>
        <end position="467"/>
    </location>
</feature>
<proteinExistence type="predicted"/>
<evidence type="ECO:0000256" key="4">
    <source>
        <dbReference type="ARBA" id="ARBA00023136"/>
    </source>
</evidence>
<dbReference type="InterPro" id="IPR000832">
    <property type="entry name" value="GPCR_2_secretin-like"/>
</dbReference>
<feature type="region of interest" description="Disordered" evidence="6">
    <location>
        <begin position="367"/>
        <end position="409"/>
    </location>
</feature>
<dbReference type="PANTHER" id="PTHR12011">
    <property type="entry name" value="ADHESION G-PROTEIN COUPLED RECEPTOR"/>
    <property type="match status" value="1"/>
</dbReference>
<dbReference type="GO" id="GO:0007189">
    <property type="term" value="P:adenylate cyclase-activating G protein-coupled receptor signaling pathway"/>
    <property type="evidence" value="ECO:0007669"/>
    <property type="project" value="TreeGrafter"/>
</dbReference>
<dbReference type="Proteomes" id="UP000076420">
    <property type="component" value="Unassembled WGS sequence"/>
</dbReference>
<keyword evidence="3 7" id="KW-1133">Transmembrane helix</keyword>
<keyword evidence="2 7" id="KW-0812">Transmembrane</keyword>
<comment type="subcellular location">
    <subcellularLocation>
        <location evidence="1">Membrane</location>
        <topology evidence="1">Multi-pass membrane protein</topology>
    </subcellularLocation>
</comment>
<dbReference type="GO" id="GO:0004930">
    <property type="term" value="F:G protein-coupled receptor activity"/>
    <property type="evidence" value="ECO:0007669"/>
    <property type="project" value="InterPro"/>
</dbReference>
<evidence type="ECO:0000313" key="10">
    <source>
        <dbReference type="EnsemblMetazoa" id="BGLB032665-PA"/>
    </source>
</evidence>
<dbReference type="PANTHER" id="PTHR12011:SF347">
    <property type="entry name" value="FI21270P1-RELATED"/>
    <property type="match status" value="1"/>
</dbReference>
<dbReference type="PROSITE" id="PS50221">
    <property type="entry name" value="GAIN_B"/>
    <property type="match status" value="1"/>
</dbReference>
<dbReference type="VEuPathDB" id="VectorBase:BGLB032665"/>
<evidence type="ECO:0000256" key="2">
    <source>
        <dbReference type="ARBA" id="ARBA00022692"/>
    </source>
</evidence>